<gene>
    <name evidence="4" type="ORF">EZS27_005087</name>
</gene>
<dbReference type="GO" id="GO:0004803">
    <property type="term" value="F:transposase activity"/>
    <property type="evidence" value="ECO:0007669"/>
    <property type="project" value="InterPro"/>
</dbReference>
<comment type="caution">
    <text evidence="4">The sequence shown here is derived from an EMBL/GenBank/DDBJ whole genome shotgun (WGS) entry which is preliminary data.</text>
</comment>
<keyword evidence="1" id="KW-0815">Transposition</keyword>
<dbReference type="Pfam" id="PF00872">
    <property type="entry name" value="Transposase_mut"/>
    <property type="match status" value="1"/>
</dbReference>
<name>A0A5J4SPU1_9ZZZZ</name>
<dbReference type="InterPro" id="IPR001207">
    <property type="entry name" value="Transposase_mutator"/>
</dbReference>
<organism evidence="4">
    <name type="scientific">termite gut metagenome</name>
    <dbReference type="NCBI Taxonomy" id="433724"/>
    <lineage>
        <taxon>unclassified sequences</taxon>
        <taxon>metagenomes</taxon>
        <taxon>organismal metagenomes</taxon>
    </lineage>
</organism>
<proteinExistence type="predicted"/>
<dbReference type="GO" id="GO:0003677">
    <property type="term" value="F:DNA binding"/>
    <property type="evidence" value="ECO:0007669"/>
    <property type="project" value="UniProtKB-KW"/>
</dbReference>
<evidence type="ECO:0000256" key="2">
    <source>
        <dbReference type="ARBA" id="ARBA00023125"/>
    </source>
</evidence>
<evidence type="ECO:0000256" key="3">
    <source>
        <dbReference type="ARBA" id="ARBA00023172"/>
    </source>
</evidence>
<evidence type="ECO:0000256" key="1">
    <source>
        <dbReference type="ARBA" id="ARBA00022578"/>
    </source>
</evidence>
<protein>
    <recommendedName>
        <fullName evidence="5">Mutator family transposase</fullName>
    </recommendedName>
</protein>
<accession>A0A5J4SPU1</accession>
<evidence type="ECO:0008006" key="5">
    <source>
        <dbReference type="Google" id="ProtNLM"/>
    </source>
</evidence>
<dbReference type="PANTHER" id="PTHR33217:SF8">
    <property type="entry name" value="MUTATOR FAMILY TRANSPOSASE"/>
    <property type="match status" value="1"/>
</dbReference>
<dbReference type="EMBL" id="SNRY01000096">
    <property type="protein sequence ID" value="KAA6347403.1"/>
    <property type="molecule type" value="Genomic_DNA"/>
</dbReference>
<dbReference type="GO" id="GO:0006313">
    <property type="term" value="P:DNA transposition"/>
    <property type="evidence" value="ECO:0007669"/>
    <property type="project" value="InterPro"/>
</dbReference>
<keyword evidence="2" id="KW-0238">DNA-binding</keyword>
<keyword evidence="3" id="KW-0233">DNA recombination</keyword>
<dbReference type="PANTHER" id="PTHR33217">
    <property type="entry name" value="TRANSPOSASE FOR INSERTION SEQUENCE ELEMENT IS1081"/>
    <property type="match status" value="1"/>
</dbReference>
<reference evidence="4" key="1">
    <citation type="submission" date="2019-03" db="EMBL/GenBank/DDBJ databases">
        <title>Single cell metagenomics reveals metabolic interactions within the superorganism composed of flagellate Streblomastix strix and complex community of Bacteroidetes bacteria on its surface.</title>
        <authorList>
            <person name="Treitli S.C."/>
            <person name="Kolisko M."/>
            <person name="Husnik F."/>
            <person name="Keeling P."/>
            <person name="Hampl V."/>
        </authorList>
    </citation>
    <scope>NUCLEOTIDE SEQUENCE</scope>
    <source>
        <strain evidence="4">STM</strain>
    </source>
</reference>
<dbReference type="AlphaFoldDB" id="A0A5J4SPU1"/>
<evidence type="ECO:0000313" key="4">
    <source>
        <dbReference type="EMBL" id="KAA6347403.1"/>
    </source>
</evidence>
<sequence length="118" mass="13410">MAEGLAGRIPGLYALGNSTREINDWMEENLSNRVSAETIGSITDGILPEIQQSWRSRPLDSVYPIVWMDAIHYKVMDEKNRTVSRAIYNVLAVDRNGYKDLLGMYISKSERANFRLSV</sequence>